<dbReference type="Proteomes" id="UP000031307">
    <property type="component" value="Unassembled WGS sequence"/>
</dbReference>
<accession>A0A0C1ERC1</accession>
<name>A0A0C1ERC1_9BACT</name>
<evidence type="ECO:0000313" key="2">
    <source>
        <dbReference type="Proteomes" id="UP000031307"/>
    </source>
</evidence>
<sequence>MRERSEGLPVFDPSVAVDAALTKLEEFTAQNAQEPFPHVYHLKTAEPLLGRGRAYQIKKQVRMLSSCIASIFSEEIRKRHNQIREEVQDDLLNAIGILKNHYPYIYKLEQGSPSHQALAKRFFSTIKNFNALIDLNPDDVSQKSSGFWRTIRSYLCRIGGLSITKRFICNQILLPNRQSLEEDSSIKLLNKRFQIQSQTTTTDKVSNLFQSTKTLDHHQDTELFWMKALSLLRNKGVYFDSIEEELKCIKQSPIYGTLTPNQSDGAYCESWTLEMKQVIKPFPGEKYIVVGQFMKHSHAAARGVPIPNSFFITATPSQTGFPHPCQYSGWALSEMLIPKCPHRLDLLPTVSSILKHQHETANQLIASEENLTKAKKIYLLRKKVFQEHLDFFLNLHETLCLTILNAQEISEDMEATIKRYFTTLRGHPDPFDCLAETHYTIMNQFVTKPYIALQNAWTEKGTLAFNAGGKAAAHILEKEIALKCQELRLQKEKTDIDIEKTILDFILVLGPLLATPSIKIILQEFSEIMNFEPPLLDNFAQKVQAAVYRQTLAFQYDLQADTEESKMFGQLKESLSEDIQLFSQPESGAYFVIVEELKRYFETRYASQKS</sequence>
<dbReference type="PATRIC" id="fig|83552.4.peg.159"/>
<dbReference type="RefSeq" id="WP_013924517.1">
    <property type="nucleotide sequence ID" value="NZ_BAWW01000057.1"/>
</dbReference>
<dbReference type="OMA" id="RNIREAP"/>
<gene>
    <name evidence="1" type="ORF">DB43_DQ00160</name>
</gene>
<proteinExistence type="predicted"/>
<organism evidence="1 2">
    <name type="scientific">Parachlamydia acanthamoebae</name>
    <dbReference type="NCBI Taxonomy" id="83552"/>
    <lineage>
        <taxon>Bacteria</taxon>
        <taxon>Pseudomonadati</taxon>
        <taxon>Chlamydiota</taxon>
        <taxon>Chlamydiia</taxon>
        <taxon>Parachlamydiales</taxon>
        <taxon>Parachlamydiaceae</taxon>
        <taxon>Parachlamydia</taxon>
    </lineage>
</organism>
<dbReference type="AlphaFoldDB" id="A0A0C1ERC1"/>
<evidence type="ECO:0000313" key="1">
    <source>
        <dbReference type="EMBL" id="KIA78634.1"/>
    </source>
</evidence>
<reference evidence="1 2" key="1">
    <citation type="journal article" date="2014" name="Mol. Biol. Evol.">
        <title>Massive expansion of Ubiquitination-related gene families within the Chlamydiae.</title>
        <authorList>
            <person name="Domman D."/>
            <person name="Collingro A."/>
            <person name="Lagkouvardos I."/>
            <person name="Gehre L."/>
            <person name="Weinmaier T."/>
            <person name="Rattei T."/>
            <person name="Subtil A."/>
            <person name="Horn M."/>
        </authorList>
    </citation>
    <scope>NUCLEOTIDE SEQUENCE [LARGE SCALE GENOMIC DNA]</scope>
    <source>
        <strain evidence="1 2">OEW1</strain>
    </source>
</reference>
<dbReference type="EMBL" id="JSAM01000011">
    <property type="protein sequence ID" value="KIA78634.1"/>
    <property type="molecule type" value="Genomic_DNA"/>
</dbReference>
<protein>
    <submittedName>
        <fullName evidence="1">Uncharacterized protein</fullName>
    </submittedName>
</protein>
<comment type="caution">
    <text evidence="1">The sequence shown here is derived from an EMBL/GenBank/DDBJ whole genome shotgun (WGS) entry which is preliminary data.</text>
</comment>